<reference evidence="13" key="2">
    <citation type="submission" date="2014-03" db="EMBL/GenBank/DDBJ databases">
        <authorList>
            <person name="Genoscope - CEA"/>
        </authorList>
    </citation>
    <scope>NUCLEOTIDE SEQUENCE</scope>
</reference>
<keyword evidence="3 11" id="KW-0217">Developmental protein</keyword>
<comment type="function">
    <text evidence="11">Ligand for members of the frizzled family of seven transmembrane receptors.</text>
</comment>
<dbReference type="GO" id="GO:0060070">
    <property type="term" value="P:canonical Wnt signaling pathway"/>
    <property type="evidence" value="ECO:0007669"/>
    <property type="project" value="UniProtKB-ARBA"/>
</dbReference>
<keyword evidence="9" id="KW-0325">Glycoprotein</keyword>
<evidence type="ECO:0000256" key="4">
    <source>
        <dbReference type="ARBA" id="ARBA00022525"/>
    </source>
</evidence>
<dbReference type="InterPro" id="IPR018161">
    <property type="entry name" value="Wnt_CS"/>
</dbReference>
<keyword evidence="7 12" id="KW-0732">Signal</keyword>
<dbReference type="SMART" id="SM00097">
    <property type="entry name" value="WNT1"/>
    <property type="match status" value="2"/>
</dbReference>
<keyword evidence="10" id="KW-0449">Lipoprotein</keyword>
<evidence type="ECO:0000313" key="14">
    <source>
        <dbReference type="Proteomes" id="UP000193380"/>
    </source>
</evidence>
<evidence type="ECO:0000256" key="2">
    <source>
        <dbReference type="ARBA" id="ARBA00005683"/>
    </source>
</evidence>
<proteinExistence type="inferred from homology"/>
<dbReference type="CDD" id="cd19351">
    <property type="entry name" value="Wnt_Wnt8a"/>
    <property type="match status" value="1"/>
</dbReference>
<evidence type="ECO:0000256" key="8">
    <source>
        <dbReference type="ARBA" id="ARBA00023157"/>
    </source>
</evidence>
<comment type="similarity">
    <text evidence="2 11">Belongs to the Wnt family.</text>
</comment>
<dbReference type="InterPro" id="IPR043158">
    <property type="entry name" value="Wnt_C"/>
</dbReference>
<dbReference type="GO" id="GO:0030182">
    <property type="term" value="P:neuron differentiation"/>
    <property type="evidence" value="ECO:0007669"/>
    <property type="project" value="TreeGrafter"/>
</dbReference>
<dbReference type="EMBL" id="FR911687">
    <property type="protein sequence ID" value="CDQ91355.1"/>
    <property type="molecule type" value="Genomic_DNA"/>
</dbReference>
<evidence type="ECO:0000256" key="9">
    <source>
        <dbReference type="ARBA" id="ARBA00023180"/>
    </source>
</evidence>
<evidence type="ECO:0000256" key="7">
    <source>
        <dbReference type="ARBA" id="ARBA00022729"/>
    </source>
</evidence>
<keyword evidence="4" id="KW-0964">Secreted</keyword>
<evidence type="ECO:0000256" key="10">
    <source>
        <dbReference type="ARBA" id="ARBA00023288"/>
    </source>
</evidence>
<evidence type="ECO:0000256" key="1">
    <source>
        <dbReference type="ARBA" id="ARBA00004498"/>
    </source>
</evidence>
<keyword evidence="8" id="KW-1015">Disulfide bond</keyword>
<evidence type="ECO:0000256" key="11">
    <source>
        <dbReference type="RuleBase" id="RU003500"/>
    </source>
</evidence>
<evidence type="ECO:0000256" key="3">
    <source>
        <dbReference type="ARBA" id="ARBA00022473"/>
    </source>
</evidence>
<dbReference type="AlphaFoldDB" id="A0A060YQE9"/>
<comment type="subcellular location">
    <subcellularLocation>
        <location evidence="1 11">Secreted</location>
        <location evidence="1 11">Extracellular space</location>
        <location evidence="1 11">Extracellular matrix</location>
    </subcellularLocation>
</comment>
<gene>
    <name evidence="13" type="ORF">GSONMT00002071001</name>
</gene>
<evidence type="ECO:0000256" key="6">
    <source>
        <dbReference type="ARBA" id="ARBA00022687"/>
    </source>
</evidence>
<dbReference type="GO" id="GO:0009880">
    <property type="term" value="P:embryonic pattern specification"/>
    <property type="evidence" value="ECO:0007669"/>
    <property type="project" value="UniProtKB-ARBA"/>
</dbReference>
<dbReference type="GO" id="GO:0005125">
    <property type="term" value="F:cytokine activity"/>
    <property type="evidence" value="ECO:0007669"/>
    <property type="project" value="TreeGrafter"/>
</dbReference>
<dbReference type="GO" id="GO:0005615">
    <property type="term" value="C:extracellular space"/>
    <property type="evidence" value="ECO:0007669"/>
    <property type="project" value="TreeGrafter"/>
</dbReference>
<protein>
    <recommendedName>
        <fullName evidence="11">Protein Wnt</fullName>
    </recommendedName>
</protein>
<dbReference type="FunFam" id="3.30.2460.20:FF:000003">
    <property type="entry name" value="Protein Wnt"/>
    <property type="match status" value="2"/>
</dbReference>
<dbReference type="Gene3D" id="3.30.2460.20">
    <property type="match status" value="2"/>
</dbReference>
<accession>A0A060YQE9</accession>
<feature type="chain" id="PRO_5001597296" description="Protein Wnt" evidence="12">
    <location>
        <begin position="22"/>
        <end position="740"/>
    </location>
</feature>
<dbReference type="PANTHER" id="PTHR12027">
    <property type="entry name" value="WNT RELATED"/>
    <property type="match status" value="1"/>
</dbReference>
<dbReference type="InterPro" id="IPR034312">
    <property type="entry name" value="Protein_Wnt-8A/8C"/>
</dbReference>
<feature type="signal peptide" evidence="12">
    <location>
        <begin position="1"/>
        <end position="21"/>
    </location>
</feature>
<dbReference type="Proteomes" id="UP000193380">
    <property type="component" value="Unassembled WGS sequence"/>
</dbReference>
<sequence length="740" mass="82358">MGPCKLLTSLVLSMCCHVLYATAWSVNNFLMTGPKAYLTYASSVQVGAQSGIQECKHQFSWDRWNCPESALQLSTHGLRSATRETSFVHAISAAGVMYTLTKNCSMGDFDNCGCDDSNIGQIGGRGWIWGGCSDNVKFGEKMSKQFVDALENGHDSRAAVNLHNNEAGRLAIKATMKRVCKCHGVSGSCSVQTCWMQLSDFRDIGNYLKVKHDQAQKLEMDKRRMRSGNSADNRGAIADVFSSIARTELIYLEESPDYCTKNKSLGLQGTEGRECLQGENNLSQWEKKSCRRLCHECGLRVEERRIEIVSSCNCKFHWCCTFSIGVSSSLIYVAIVQSASSEPRDKGQGSHLFLIPSLKLKGESCVSSSHSQISPLVSEVKTLTMVFCSFLWLLVLFLLHKTLLGHAWAVNNFLMTGPKAYLTYASSVQVGAQSGIQECKHQFAWDRWNCPESALQLSTHKGLRSATSETSFVHAISAAGVMYTLTRNCSLGDLDNCGCDGSRNGQIGGRGWLWGGCSDNLDFGERMSKQYVDALETGQDSRAAVNLHNNEAGRLAVKATMKRICRCHGMSESCSVQTCWMQLSDFRDIGNYLKIKHDQAQKLEMDKRRMRSGNSADNRGAIADAFSSIARTELIYLEESPDYCSQNASLGLHGTEGRECLQQGEGLNQWEKRSCRRLCHECGLRVEERRTEIVSSCNCKFQWCCTVKCENCSQVMVKHVCARREGGHGHNYRRRYRGPK</sequence>
<dbReference type="GO" id="GO:0005109">
    <property type="term" value="F:frizzled binding"/>
    <property type="evidence" value="ECO:0007669"/>
    <property type="project" value="TreeGrafter"/>
</dbReference>
<reference evidence="13" key="1">
    <citation type="journal article" date="2014" name="Nat. Commun.">
        <title>The rainbow trout genome provides novel insights into evolution after whole-genome duplication in vertebrates.</title>
        <authorList>
            <person name="Berthelot C."/>
            <person name="Brunet F."/>
            <person name="Chalopin D."/>
            <person name="Juanchich A."/>
            <person name="Bernard M."/>
            <person name="Noel B."/>
            <person name="Bento P."/>
            <person name="Da Silva C."/>
            <person name="Labadie K."/>
            <person name="Alberti A."/>
            <person name="Aury J.M."/>
            <person name="Louis A."/>
            <person name="Dehais P."/>
            <person name="Bardou P."/>
            <person name="Montfort J."/>
            <person name="Klopp C."/>
            <person name="Cabau C."/>
            <person name="Gaspin C."/>
            <person name="Thorgaard G.H."/>
            <person name="Boussaha M."/>
            <person name="Quillet E."/>
            <person name="Guyomard R."/>
            <person name="Galiana D."/>
            <person name="Bobe J."/>
            <person name="Volff J.N."/>
            <person name="Genet C."/>
            <person name="Wincker P."/>
            <person name="Jaillon O."/>
            <person name="Roest Crollius H."/>
            <person name="Guiguen Y."/>
        </authorList>
    </citation>
    <scope>NUCLEOTIDE SEQUENCE [LARGE SCALE GENOMIC DNA]</scope>
</reference>
<dbReference type="InterPro" id="IPR013301">
    <property type="entry name" value="Wnt8"/>
</dbReference>
<dbReference type="STRING" id="8022.A0A060YQE9"/>
<evidence type="ECO:0000256" key="12">
    <source>
        <dbReference type="SAM" id="SignalP"/>
    </source>
</evidence>
<dbReference type="PRINTS" id="PR01892">
    <property type="entry name" value="WNT8PROTEIN"/>
</dbReference>
<keyword evidence="6 11" id="KW-0879">Wnt signaling pathway</keyword>
<dbReference type="GO" id="GO:0048513">
    <property type="term" value="P:animal organ development"/>
    <property type="evidence" value="ECO:0007669"/>
    <property type="project" value="UniProtKB-ARBA"/>
</dbReference>
<dbReference type="Pfam" id="PF00110">
    <property type="entry name" value="wnt"/>
    <property type="match status" value="2"/>
</dbReference>
<dbReference type="InterPro" id="IPR005817">
    <property type="entry name" value="Wnt"/>
</dbReference>
<dbReference type="PANTHER" id="PTHR12027:SF92">
    <property type="entry name" value="PROTEIN WNT-8A"/>
    <property type="match status" value="1"/>
</dbReference>
<organism evidence="13 14">
    <name type="scientific">Oncorhynchus mykiss</name>
    <name type="common">Rainbow trout</name>
    <name type="synonym">Salmo gairdneri</name>
    <dbReference type="NCBI Taxonomy" id="8022"/>
    <lineage>
        <taxon>Eukaryota</taxon>
        <taxon>Metazoa</taxon>
        <taxon>Chordata</taxon>
        <taxon>Craniata</taxon>
        <taxon>Vertebrata</taxon>
        <taxon>Euteleostomi</taxon>
        <taxon>Actinopterygii</taxon>
        <taxon>Neopterygii</taxon>
        <taxon>Teleostei</taxon>
        <taxon>Protacanthopterygii</taxon>
        <taxon>Salmoniformes</taxon>
        <taxon>Salmonidae</taxon>
        <taxon>Salmoninae</taxon>
        <taxon>Oncorhynchus</taxon>
    </lineage>
</organism>
<name>A0A060YQE9_ONCMY</name>
<dbReference type="PROSITE" id="PS00246">
    <property type="entry name" value="WNT1"/>
    <property type="match status" value="1"/>
</dbReference>
<dbReference type="GO" id="GO:0060897">
    <property type="term" value="P:neural plate regionalization"/>
    <property type="evidence" value="ECO:0007669"/>
    <property type="project" value="UniProtKB-ARBA"/>
</dbReference>
<keyword evidence="5" id="KW-0272">Extracellular matrix</keyword>
<dbReference type="PRINTS" id="PR01349">
    <property type="entry name" value="WNTPROTEIN"/>
</dbReference>
<dbReference type="PaxDb" id="8022-A0A060YQE9"/>
<dbReference type="GO" id="GO:0045165">
    <property type="term" value="P:cell fate commitment"/>
    <property type="evidence" value="ECO:0007669"/>
    <property type="project" value="TreeGrafter"/>
</dbReference>
<evidence type="ECO:0000313" key="13">
    <source>
        <dbReference type="EMBL" id="CDQ91355.1"/>
    </source>
</evidence>
<evidence type="ECO:0000256" key="5">
    <source>
        <dbReference type="ARBA" id="ARBA00022530"/>
    </source>
</evidence>